<feature type="domain" description="Calcineurin-like phosphoesterase" evidence="2">
    <location>
        <begin position="1"/>
        <end position="201"/>
    </location>
</feature>
<evidence type="ECO:0000256" key="1">
    <source>
        <dbReference type="ARBA" id="ARBA00008950"/>
    </source>
</evidence>
<evidence type="ECO:0000313" key="4">
    <source>
        <dbReference type="Proteomes" id="UP000824140"/>
    </source>
</evidence>
<dbReference type="InterPro" id="IPR029052">
    <property type="entry name" value="Metallo-depent_PP-like"/>
</dbReference>
<dbReference type="AlphaFoldDB" id="A0A9D1K6M6"/>
<dbReference type="Proteomes" id="UP000824140">
    <property type="component" value="Unassembled WGS sequence"/>
</dbReference>
<dbReference type="InterPro" id="IPR011152">
    <property type="entry name" value="Pesterase_MJ0912"/>
</dbReference>
<dbReference type="Pfam" id="PF12850">
    <property type="entry name" value="Metallophos_2"/>
    <property type="match status" value="1"/>
</dbReference>
<comment type="caution">
    <text evidence="3">The sequence shown here is derived from an EMBL/GenBank/DDBJ whole genome shotgun (WGS) entry which is preliminary data.</text>
</comment>
<dbReference type="EMBL" id="DVJN01000065">
    <property type="protein sequence ID" value="HIS92038.1"/>
    <property type="molecule type" value="Genomic_DNA"/>
</dbReference>
<dbReference type="GO" id="GO:0005737">
    <property type="term" value="C:cytoplasm"/>
    <property type="evidence" value="ECO:0007669"/>
    <property type="project" value="TreeGrafter"/>
</dbReference>
<protein>
    <submittedName>
        <fullName evidence="3">Metallophosphoesterase family protein</fullName>
    </submittedName>
</protein>
<reference evidence="3" key="2">
    <citation type="journal article" date="2021" name="PeerJ">
        <title>Extensive microbial diversity within the chicken gut microbiome revealed by metagenomics and culture.</title>
        <authorList>
            <person name="Gilroy R."/>
            <person name="Ravi A."/>
            <person name="Getino M."/>
            <person name="Pursley I."/>
            <person name="Horton D.L."/>
            <person name="Alikhan N.F."/>
            <person name="Baker D."/>
            <person name="Gharbi K."/>
            <person name="Hall N."/>
            <person name="Watson M."/>
            <person name="Adriaenssens E.M."/>
            <person name="Foster-Nyarko E."/>
            <person name="Jarju S."/>
            <person name="Secka A."/>
            <person name="Antonio M."/>
            <person name="Oren A."/>
            <person name="Chaudhuri R.R."/>
            <person name="La Ragione R."/>
            <person name="Hildebrand F."/>
            <person name="Pallen M.J."/>
        </authorList>
    </citation>
    <scope>NUCLEOTIDE SEQUENCE</scope>
    <source>
        <strain evidence="3">13766</strain>
    </source>
</reference>
<accession>A0A9D1K6M6</accession>
<dbReference type="PANTHER" id="PTHR42850">
    <property type="entry name" value="METALLOPHOSPHOESTERASE"/>
    <property type="match status" value="1"/>
</dbReference>
<organism evidence="3 4">
    <name type="scientific">Candidatus Alectryocaccomicrobium excrementavium</name>
    <dbReference type="NCBI Taxonomy" id="2840668"/>
    <lineage>
        <taxon>Bacteria</taxon>
        <taxon>Bacillati</taxon>
        <taxon>Bacillota</taxon>
        <taxon>Clostridia</taxon>
        <taxon>Candidatus Alectryocaccomicrobium</taxon>
    </lineage>
</organism>
<dbReference type="InterPro" id="IPR050126">
    <property type="entry name" value="Ap4A_hydrolase"/>
</dbReference>
<dbReference type="InterPro" id="IPR024654">
    <property type="entry name" value="Calcineurin-like_PHP_lpxH"/>
</dbReference>
<dbReference type="GO" id="GO:0016791">
    <property type="term" value="F:phosphatase activity"/>
    <property type="evidence" value="ECO:0007669"/>
    <property type="project" value="TreeGrafter"/>
</dbReference>
<dbReference type="PIRSF" id="PIRSF000883">
    <property type="entry name" value="Pesterase_MJ0912"/>
    <property type="match status" value="1"/>
</dbReference>
<dbReference type="Gene3D" id="3.60.21.10">
    <property type="match status" value="1"/>
</dbReference>
<name>A0A9D1K6M6_9FIRM</name>
<proteinExistence type="inferred from homology"/>
<evidence type="ECO:0000259" key="2">
    <source>
        <dbReference type="Pfam" id="PF12850"/>
    </source>
</evidence>
<comment type="similarity">
    <text evidence="1">Belongs to the metallophosphoesterase superfamily. YfcE family.</text>
</comment>
<reference evidence="3" key="1">
    <citation type="submission" date="2020-10" db="EMBL/GenBank/DDBJ databases">
        <authorList>
            <person name="Gilroy R."/>
        </authorList>
    </citation>
    <scope>NUCLEOTIDE SEQUENCE</scope>
    <source>
        <strain evidence="3">13766</strain>
    </source>
</reference>
<evidence type="ECO:0000313" key="3">
    <source>
        <dbReference type="EMBL" id="HIS92038.1"/>
    </source>
</evidence>
<sequence>MRLAVIADMHGNSHALEAILADVERVGADAIAFLGDFVSDCADPEGVLALVHGATRAYPCWAVRGNREEYQIRYAEGREEWQRDSRTGSLLYTARRLTEADLAYFRRLPLSLVLSVDEGPGVVMCHGSPWATRDLLTPGSAPLDRAISWAAEKGCGLALLGHCHVPFALREKGVLAVNPGAAGLPEDGDPRARWALATCEKGEWSARLMRVKYDVAGAVRQMEERGLVDMAPWWARCVAHTMRTGVCLNAKLLSRAQALFEQGGQAMENCFARAGRELGL</sequence>
<gene>
    <name evidence="3" type="ORF">IAA84_03375</name>
</gene>
<dbReference type="SUPFAM" id="SSF56300">
    <property type="entry name" value="Metallo-dependent phosphatases"/>
    <property type="match status" value="1"/>
</dbReference>
<dbReference type="PANTHER" id="PTHR42850:SF2">
    <property type="entry name" value="BLL5683 PROTEIN"/>
    <property type="match status" value="1"/>
</dbReference>